<dbReference type="Pfam" id="PF19301">
    <property type="entry name" value="LigXa_C"/>
    <property type="match status" value="1"/>
</dbReference>
<name>A0A4Q7NHD2_9BURK</name>
<dbReference type="Proteomes" id="UP000292445">
    <property type="component" value="Unassembled WGS sequence"/>
</dbReference>
<evidence type="ECO:0000256" key="2">
    <source>
        <dbReference type="ARBA" id="ARBA00022723"/>
    </source>
</evidence>
<evidence type="ECO:0000256" key="1">
    <source>
        <dbReference type="ARBA" id="ARBA00022714"/>
    </source>
</evidence>
<comment type="caution">
    <text evidence="7">The sequence shown here is derived from an EMBL/GenBank/DDBJ whole genome shotgun (WGS) entry which is preliminary data.</text>
</comment>
<evidence type="ECO:0000313" key="8">
    <source>
        <dbReference type="Proteomes" id="UP000292445"/>
    </source>
</evidence>
<keyword evidence="4" id="KW-0408">Iron</keyword>
<dbReference type="OrthoDB" id="9790995at2"/>
<keyword evidence="8" id="KW-1185">Reference proteome</keyword>
<evidence type="ECO:0000259" key="6">
    <source>
        <dbReference type="PROSITE" id="PS51296"/>
    </source>
</evidence>
<dbReference type="InterPro" id="IPR050584">
    <property type="entry name" value="Cholesterol_7-desaturase"/>
</dbReference>
<gene>
    <name evidence="7" type="ORF">EV675_0401</name>
</gene>
<evidence type="ECO:0000256" key="3">
    <source>
        <dbReference type="ARBA" id="ARBA00023002"/>
    </source>
</evidence>
<dbReference type="InterPro" id="IPR036922">
    <property type="entry name" value="Rieske_2Fe-2S_sf"/>
</dbReference>
<dbReference type="InterPro" id="IPR017941">
    <property type="entry name" value="Rieske_2Fe-2S"/>
</dbReference>
<evidence type="ECO:0000313" key="7">
    <source>
        <dbReference type="EMBL" id="RZS84384.1"/>
    </source>
</evidence>
<dbReference type="CDD" id="cd03479">
    <property type="entry name" value="Rieske_RO_Alpha_PhDO_like"/>
    <property type="match status" value="1"/>
</dbReference>
<dbReference type="Gene3D" id="2.102.10.10">
    <property type="entry name" value="Rieske [2Fe-2S] iron-sulphur domain"/>
    <property type="match status" value="1"/>
</dbReference>
<keyword evidence="2" id="KW-0479">Metal-binding</keyword>
<sequence>MLSHADNELLVRVGAGTAMGNLMRLYWLPFFLSKDLAADGAPKRVRLMGEDLVAFRDSDGQIGLVDVACAHRRAPLAYARNEDGGLRCVYHGWKFDRTGQCTDMPAEPEESRYKERVRIKSYTCRERNGVVWAYMGPEQQNPPPLPNVEWNLVAPEQVHLSLRVQECNWLQGLEGDIDSAHASFLHGRVDAEGRMKRLLYVRDRRPKFEVVRQDYGISIAARRGLEDKAYWRVTQLLEPFYTLTPPQPVFPELTGHAWVPIDDEHTLVLMFSYHPDEPLYEKTRKLFEEGYNGRETGHPSRDAFRHDNPADPYFGYWTRFNRESDFLFKHEDQVRTWFSGLPGLWVQDTGCQAGLGPIADRSAEKLGASDAGIVAARRHLLDLAKRYRDEGHAPATVANPDLLMMRAVSLTIDPQLEWAEAGKEPMTARLGKGFGYKP</sequence>
<dbReference type="PROSITE" id="PS51296">
    <property type="entry name" value="RIESKE"/>
    <property type="match status" value="1"/>
</dbReference>
<dbReference type="GO" id="GO:0051537">
    <property type="term" value="F:2 iron, 2 sulfur cluster binding"/>
    <property type="evidence" value="ECO:0007669"/>
    <property type="project" value="UniProtKB-KW"/>
</dbReference>
<evidence type="ECO:0000256" key="5">
    <source>
        <dbReference type="ARBA" id="ARBA00023014"/>
    </source>
</evidence>
<keyword evidence="7" id="KW-0223">Dioxygenase</keyword>
<organism evidence="7 8">
    <name type="scientific">Pigmentiphaga kullae</name>
    <dbReference type="NCBI Taxonomy" id="151784"/>
    <lineage>
        <taxon>Bacteria</taxon>
        <taxon>Pseudomonadati</taxon>
        <taxon>Pseudomonadota</taxon>
        <taxon>Betaproteobacteria</taxon>
        <taxon>Burkholderiales</taxon>
        <taxon>Alcaligenaceae</taxon>
        <taxon>Pigmentiphaga</taxon>
    </lineage>
</organism>
<keyword evidence="1" id="KW-0001">2Fe-2S</keyword>
<accession>A0A4Q7NHD2</accession>
<keyword evidence="5" id="KW-0411">Iron-sulfur</keyword>
<dbReference type="InterPro" id="IPR045623">
    <property type="entry name" value="LigXa_C"/>
</dbReference>
<keyword evidence="3" id="KW-0560">Oxidoreductase</keyword>
<dbReference type="AlphaFoldDB" id="A0A4Q7NHD2"/>
<evidence type="ECO:0000256" key="4">
    <source>
        <dbReference type="ARBA" id="ARBA00023004"/>
    </source>
</evidence>
<dbReference type="GO" id="GO:0051213">
    <property type="term" value="F:dioxygenase activity"/>
    <property type="evidence" value="ECO:0007669"/>
    <property type="project" value="UniProtKB-KW"/>
</dbReference>
<dbReference type="SUPFAM" id="SSF50022">
    <property type="entry name" value="ISP domain"/>
    <property type="match status" value="1"/>
</dbReference>
<protein>
    <submittedName>
        <fullName evidence="7">Phenylpropionate dioxygenase-like ring-hydroxylating dioxygenase large terminal subunit</fullName>
    </submittedName>
</protein>
<feature type="domain" description="Rieske" evidence="6">
    <location>
        <begin position="29"/>
        <end position="133"/>
    </location>
</feature>
<dbReference type="GO" id="GO:0046872">
    <property type="term" value="F:metal ion binding"/>
    <property type="evidence" value="ECO:0007669"/>
    <property type="project" value="UniProtKB-KW"/>
</dbReference>
<dbReference type="PANTHER" id="PTHR21266">
    <property type="entry name" value="IRON-SULFUR DOMAIN CONTAINING PROTEIN"/>
    <property type="match status" value="1"/>
</dbReference>
<dbReference type="PANTHER" id="PTHR21266:SF59">
    <property type="entry name" value="BLR4922 PROTEIN"/>
    <property type="match status" value="1"/>
</dbReference>
<proteinExistence type="predicted"/>
<dbReference type="Pfam" id="PF00355">
    <property type="entry name" value="Rieske"/>
    <property type="match status" value="1"/>
</dbReference>
<reference evidence="7 8" key="1">
    <citation type="submission" date="2019-02" db="EMBL/GenBank/DDBJ databases">
        <title>Genomic Encyclopedia of Type Strains, Phase IV (KMG-IV): sequencing the most valuable type-strain genomes for metagenomic binning, comparative biology and taxonomic classification.</title>
        <authorList>
            <person name="Goeker M."/>
        </authorList>
    </citation>
    <scope>NUCLEOTIDE SEQUENCE [LARGE SCALE GENOMIC DNA]</scope>
    <source>
        <strain evidence="7 8">K24</strain>
    </source>
</reference>
<dbReference type="Gene3D" id="3.90.380.10">
    <property type="entry name" value="Naphthalene 1,2-dioxygenase Alpha Subunit, Chain A, domain 1"/>
    <property type="match status" value="1"/>
</dbReference>
<dbReference type="EMBL" id="SGXC01000001">
    <property type="protein sequence ID" value="RZS84384.1"/>
    <property type="molecule type" value="Genomic_DNA"/>
</dbReference>
<dbReference type="SUPFAM" id="SSF55961">
    <property type="entry name" value="Bet v1-like"/>
    <property type="match status" value="1"/>
</dbReference>